<dbReference type="AlphaFoldDB" id="A0A9P3LLM7"/>
<comment type="caution">
    <text evidence="1">The sequence shown here is derived from an EMBL/GenBank/DDBJ whole genome shotgun (WGS) entry which is preliminary data.</text>
</comment>
<gene>
    <name evidence="1" type="ORF">PsYK624_161730</name>
</gene>
<evidence type="ECO:0000313" key="1">
    <source>
        <dbReference type="EMBL" id="GJE99898.1"/>
    </source>
</evidence>
<keyword evidence="2" id="KW-1185">Reference proteome</keyword>
<name>A0A9P3LLM7_9APHY</name>
<evidence type="ECO:0000313" key="2">
    <source>
        <dbReference type="Proteomes" id="UP000703269"/>
    </source>
</evidence>
<dbReference type="Proteomes" id="UP000703269">
    <property type="component" value="Unassembled WGS sequence"/>
</dbReference>
<sequence length="175" mass="19347">MGTMSTLRADSSTSTGVGIPSLADIGAGFLYQAMYYPVLAPLPIAQNAHAMALFSFCRVFAGLRLARPFAFVALTLQQVWDVSVGTAVLQTQRTFCLPRNFMKAYPELVAVAYSISAYGQSRRAGGKMTRTESIPRIQIKRNKLIEMESAARVMRLPPRGCRDCVWRRYGASQEL</sequence>
<accession>A0A9P3LLM7</accession>
<proteinExistence type="predicted"/>
<reference evidence="1 2" key="1">
    <citation type="submission" date="2021-08" db="EMBL/GenBank/DDBJ databases">
        <title>Draft Genome Sequence of Phanerochaete sordida strain YK-624.</title>
        <authorList>
            <person name="Mori T."/>
            <person name="Dohra H."/>
            <person name="Suzuki T."/>
            <person name="Kawagishi H."/>
            <person name="Hirai H."/>
        </authorList>
    </citation>
    <scope>NUCLEOTIDE SEQUENCE [LARGE SCALE GENOMIC DNA]</scope>
    <source>
        <strain evidence="1 2">YK-624</strain>
    </source>
</reference>
<organism evidence="1 2">
    <name type="scientific">Phanerochaete sordida</name>
    <dbReference type="NCBI Taxonomy" id="48140"/>
    <lineage>
        <taxon>Eukaryota</taxon>
        <taxon>Fungi</taxon>
        <taxon>Dikarya</taxon>
        <taxon>Basidiomycota</taxon>
        <taxon>Agaricomycotina</taxon>
        <taxon>Agaricomycetes</taxon>
        <taxon>Polyporales</taxon>
        <taxon>Phanerochaetaceae</taxon>
        <taxon>Phanerochaete</taxon>
    </lineage>
</organism>
<protein>
    <submittedName>
        <fullName evidence="1">Uncharacterized protein</fullName>
    </submittedName>
</protein>
<dbReference type="EMBL" id="BPQB01000124">
    <property type="protein sequence ID" value="GJE99898.1"/>
    <property type="molecule type" value="Genomic_DNA"/>
</dbReference>